<dbReference type="PANTHER" id="PTHR43179">
    <property type="entry name" value="RHAMNOSYLTRANSFERASE WBBL"/>
    <property type="match status" value="1"/>
</dbReference>
<keyword evidence="3" id="KW-1185">Reference proteome</keyword>
<dbReference type="AlphaFoldDB" id="A0A6I6G859"/>
<sequence>MKPALSIILVNYHSGTFMYNCVQSIVQETVGVEYELILIDNSPQDGAAKGLLQSFPQIKYQALPANEGFARANNAGIALAKGEVILLLNTDTIIRQNAIGHCFERLQQNEELIAAGVQLEYADGSPQVSGSFNLTGGLNFLMVIPYFGRMLRWLSMQIGVKKPSIAEAVSDTEVDWISGAFLMVKRSAIRQAGPLIQTFFVP</sequence>
<dbReference type="Gene3D" id="3.90.550.10">
    <property type="entry name" value="Spore Coat Polysaccharide Biosynthesis Protein SpsA, Chain A"/>
    <property type="match status" value="1"/>
</dbReference>
<evidence type="ECO:0000259" key="1">
    <source>
        <dbReference type="Pfam" id="PF00535"/>
    </source>
</evidence>
<gene>
    <name evidence="2" type="ORF">GLV81_05570</name>
</gene>
<proteinExistence type="predicted"/>
<dbReference type="KEGG" id="fls:GLV81_05570"/>
<evidence type="ECO:0000313" key="2">
    <source>
        <dbReference type="EMBL" id="QGW27633.1"/>
    </source>
</evidence>
<reference evidence="2 3" key="1">
    <citation type="submission" date="2019-11" db="EMBL/GenBank/DDBJ databases">
        <authorList>
            <person name="Im W.T."/>
        </authorList>
    </citation>
    <scope>NUCLEOTIDE SEQUENCE [LARGE SCALE GENOMIC DNA]</scope>
    <source>
        <strain evidence="2 3">SB-02</strain>
    </source>
</reference>
<dbReference type="RefSeq" id="WP_157477582.1">
    <property type="nucleotide sequence ID" value="NZ_CP046566.1"/>
</dbReference>
<evidence type="ECO:0000313" key="3">
    <source>
        <dbReference type="Proteomes" id="UP000426027"/>
    </source>
</evidence>
<protein>
    <submittedName>
        <fullName evidence="2">Glycosyltransferase</fullName>
    </submittedName>
</protein>
<accession>A0A6I6G859</accession>
<dbReference type="InterPro" id="IPR029044">
    <property type="entry name" value="Nucleotide-diphossugar_trans"/>
</dbReference>
<dbReference type="InterPro" id="IPR001173">
    <property type="entry name" value="Glyco_trans_2-like"/>
</dbReference>
<name>A0A6I6G859_9BACT</name>
<feature type="domain" description="Glycosyltransferase 2-like" evidence="1">
    <location>
        <begin position="6"/>
        <end position="126"/>
    </location>
</feature>
<dbReference type="GO" id="GO:0016740">
    <property type="term" value="F:transferase activity"/>
    <property type="evidence" value="ECO:0007669"/>
    <property type="project" value="UniProtKB-KW"/>
</dbReference>
<dbReference type="Pfam" id="PF00535">
    <property type="entry name" value="Glycos_transf_2"/>
    <property type="match status" value="1"/>
</dbReference>
<organism evidence="2 3">
    <name type="scientific">Phnomibacter ginsenosidimutans</name>
    <dbReference type="NCBI Taxonomy" id="2676868"/>
    <lineage>
        <taxon>Bacteria</taxon>
        <taxon>Pseudomonadati</taxon>
        <taxon>Bacteroidota</taxon>
        <taxon>Chitinophagia</taxon>
        <taxon>Chitinophagales</taxon>
        <taxon>Chitinophagaceae</taxon>
        <taxon>Phnomibacter</taxon>
    </lineage>
</organism>
<dbReference type="EMBL" id="CP046566">
    <property type="protein sequence ID" value="QGW27633.1"/>
    <property type="molecule type" value="Genomic_DNA"/>
</dbReference>
<keyword evidence="2" id="KW-0808">Transferase</keyword>
<dbReference type="SUPFAM" id="SSF53448">
    <property type="entry name" value="Nucleotide-diphospho-sugar transferases"/>
    <property type="match status" value="1"/>
</dbReference>
<dbReference type="Proteomes" id="UP000426027">
    <property type="component" value="Chromosome"/>
</dbReference>
<dbReference type="PANTHER" id="PTHR43179:SF7">
    <property type="entry name" value="RHAMNOSYLTRANSFERASE WBBL"/>
    <property type="match status" value="1"/>
</dbReference>